<organism evidence="1">
    <name type="scientific">Siphoviridae sp. ctKm44</name>
    <dbReference type="NCBI Taxonomy" id="2826245"/>
    <lineage>
        <taxon>Viruses</taxon>
        <taxon>Duplodnaviria</taxon>
        <taxon>Heunggongvirae</taxon>
        <taxon>Uroviricota</taxon>
        <taxon>Caudoviricetes</taxon>
    </lineage>
</organism>
<dbReference type="EMBL" id="BK014735">
    <property type="protein sequence ID" value="DAD73374.1"/>
    <property type="molecule type" value="Genomic_DNA"/>
</dbReference>
<evidence type="ECO:0000313" key="1">
    <source>
        <dbReference type="EMBL" id="DAD73374.1"/>
    </source>
</evidence>
<reference evidence="1" key="1">
    <citation type="journal article" date="2021" name="Proc. Natl. Acad. Sci. U.S.A.">
        <title>A Catalog of Tens of Thousands of Viruses from Human Metagenomes Reveals Hidden Associations with Chronic Diseases.</title>
        <authorList>
            <person name="Tisza M.J."/>
            <person name="Buck C.B."/>
        </authorList>
    </citation>
    <scope>NUCLEOTIDE SEQUENCE</scope>
    <source>
        <strain evidence="1">CtKm44</strain>
    </source>
</reference>
<sequence>MATPIVKTSAEFKETVTSIIRAMALDEFLLVPKSYIENGINTWLERGENGECPAQEDYKCYYQFIMTIPPEMHVLDMDLYFLRVARRIVDNILLAMLETSYYKSVFDYADAEKEQYQLIYDVTTDLLDRIEENQDGSRVFKNTKQLREEFEKYYSEVLEDA</sequence>
<protein>
    <submittedName>
        <fullName evidence="1">Uncharacterized protein</fullName>
    </submittedName>
</protein>
<proteinExistence type="predicted"/>
<accession>A0A8S5LTP7</accession>
<name>A0A8S5LTP7_9CAUD</name>